<comment type="miscellaneous">
    <text evidence="14">Both phosphorylation and phosphorolysis are carried out by the same active site and suggest a common mechanism for both reactions.</text>
</comment>
<evidence type="ECO:0000313" key="17">
    <source>
        <dbReference type="EMBL" id="SFQ14603.1"/>
    </source>
</evidence>
<evidence type="ECO:0000256" key="9">
    <source>
        <dbReference type="ARBA" id="ARBA00022840"/>
    </source>
</evidence>
<dbReference type="GO" id="GO:0004712">
    <property type="term" value="F:protein serine/threonine/tyrosine kinase activity"/>
    <property type="evidence" value="ECO:0007669"/>
    <property type="project" value="UniProtKB-UniRule"/>
</dbReference>
<dbReference type="InterPro" id="IPR011126">
    <property type="entry name" value="Hpr_kin/Pase_Hpr_N"/>
</dbReference>
<evidence type="ECO:0000256" key="13">
    <source>
        <dbReference type="ARBA" id="ARBA00047657"/>
    </source>
</evidence>
<evidence type="ECO:0000256" key="3">
    <source>
        <dbReference type="ARBA" id="ARBA00006883"/>
    </source>
</evidence>
<feature type="domain" description="HPr(Ser) kinase/phosphorylase N-terminal" evidence="15">
    <location>
        <begin position="4"/>
        <end position="127"/>
    </location>
</feature>
<dbReference type="PANTHER" id="PTHR30305:SF1">
    <property type="entry name" value="HPR KINASE_PHOSPHORYLASE"/>
    <property type="match status" value="1"/>
</dbReference>
<dbReference type="GO" id="GO:0004674">
    <property type="term" value="F:protein serine/threonine kinase activity"/>
    <property type="evidence" value="ECO:0007669"/>
    <property type="project" value="UniProtKB-KW"/>
</dbReference>
<dbReference type="GO" id="GO:0006109">
    <property type="term" value="P:regulation of carbohydrate metabolic process"/>
    <property type="evidence" value="ECO:0007669"/>
    <property type="project" value="UniProtKB-UniRule"/>
</dbReference>
<dbReference type="Pfam" id="PF02603">
    <property type="entry name" value="Hpr_kinase_N"/>
    <property type="match status" value="1"/>
</dbReference>
<feature type="active site" evidence="14">
    <location>
        <position position="243"/>
    </location>
</feature>
<feature type="region of interest" description="Important for the catalytic mechanism of dephosphorylation" evidence="14">
    <location>
        <begin position="264"/>
        <end position="269"/>
    </location>
</feature>
<dbReference type="GO" id="GO:0000155">
    <property type="term" value="F:phosphorelay sensor kinase activity"/>
    <property type="evidence" value="ECO:0007669"/>
    <property type="project" value="InterPro"/>
</dbReference>
<comment type="cofactor">
    <cofactor evidence="2 14">
        <name>Mg(2+)</name>
        <dbReference type="ChEBI" id="CHEBI:18420"/>
    </cofactor>
</comment>
<feature type="binding site" evidence="14">
    <location>
        <position position="202"/>
    </location>
    <ligand>
        <name>Mg(2+)</name>
        <dbReference type="ChEBI" id="CHEBI:18420"/>
    </ligand>
</feature>
<evidence type="ECO:0000259" key="16">
    <source>
        <dbReference type="Pfam" id="PF07475"/>
    </source>
</evidence>
<dbReference type="HAMAP" id="MF_01249">
    <property type="entry name" value="HPr_kinase"/>
    <property type="match status" value="1"/>
</dbReference>
<evidence type="ECO:0000256" key="5">
    <source>
        <dbReference type="ARBA" id="ARBA00022679"/>
    </source>
</evidence>
<keyword evidence="11 14" id="KW-0511">Multifunctional enzyme</keyword>
<evidence type="ECO:0000256" key="8">
    <source>
        <dbReference type="ARBA" id="ARBA00022777"/>
    </source>
</evidence>
<dbReference type="CDD" id="cd01918">
    <property type="entry name" value="HprK_C"/>
    <property type="match status" value="1"/>
</dbReference>
<gene>
    <name evidence="14" type="primary">hprK</name>
    <name evidence="17" type="ORF">SAMN05444406_11412</name>
</gene>
<dbReference type="InterPro" id="IPR003755">
    <property type="entry name" value="HPr(Ser)_kin/Pase"/>
</dbReference>
<dbReference type="EC" id="2.7.4.-" evidence="14"/>
<dbReference type="Gene3D" id="3.40.50.300">
    <property type="entry name" value="P-loop containing nucleotide triphosphate hydrolases"/>
    <property type="match status" value="1"/>
</dbReference>
<dbReference type="RefSeq" id="WP_025746762.1">
    <property type="nucleotide sequence ID" value="NZ_FOXR01000014.1"/>
</dbReference>
<protein>
    <recommendedName>
        <fullName evidence="14">HPr kinase/phosphorylase</fullName>
        <shortName evidence="14">HPrK/P</shortName>
        <ecNumber evidence="14">2.7.11.-</ecNumber>
        <ecNumber evidence="14">2.7.4.-</ecNumber>
    </recommendedName>
    <alternativeName>
        <fullName evidence="14">HPr(Ser) kinase/phosphorylase</fullName>
    </alternativeName>
</protein>
<accession>A0A1I5W4K2</accession>
<evidence type="ECO:0000256" key="4">
    <source>
        <dbReference type="ARBA" id="ARBA00022527"/>
    </source>
</evidence>
<keyword evidence="7 14" id="KW-0547">Nucleotide-binding</keyword>
<name>A0A1I5W4K2_9FIRM</name>
<dbReference type="AlphaFoldDB" id="A0A1I5W4K2"/>
<dbReference type="OrthoDB" id="9778803at2"/>
<evidence type="ECO:0000256" key="2">
    <source>
        <dbReference type="ARBA" id="ARBA00001946"/>
    </source>
</evidence>
<sequence>MNSVPIEDIVKAFELEVIYMGDNPKIGITTSDINRPGLQFAGFFDYFASERVQVVGKTEMTYLNGLDPQTRFERLCQFFKYDIPCLIVSRGMEVPDYLVEAAKKYDRPVFRSQLVTTNLISKLTSYLSSALAPRITRHGVLVDVYGVGVFLMGESGIGKSETALELIKRGHRLVADDAVEIKKVADNRLIGEAPELIRHFMEIRGIGIIDIKAMYGVGAVINNKPLDLVIQMELWDDNKEYDRLGLDEEYIEILGVKLPKIVLPVRPGRNLAIIVEVAARNFRLKNMGYHAARELDNRLNALIQMNKER</sequence>
<dbReference type="FunFam" id="3.40.50.300:FF:000174">
    <property type="entry name" value="HPr kinase/phosphorylase"/>
    <property type="match status" value="1"/>
</dbReference>
<evidence type="ECO:0000313" key="18">
    <source>
        <dbReference type="Proteomes" id="UP000198577"/>
    </source>
</evidence>
<evidence type="ECO:0000256" key="7">
    <source>
        <dbReference type="ARBA" id="ARBA00022741"/>
    </source>
</evidence>
<dbReference type="EMBL" id="FOXR01000014">
    <property type="protein sequence ID" value="SFQ14603.1"/>
    <property type="molecule type" value="Genomic_DNA"/>
</dbReference>
<dbReference type="SUPFAM" id="SSF75138">
    <property type="entry name" value="HprK N-terminal domain-like"/>
    <property type="match status" value="1"/>
</dbReference>
<comment type="function">
    <text evidence="14">Catalyzes the ATP- as well as the pyrophosphate-dependent phosphorylation of a specific serine residue in HPr, a phosphocarrier protein of the phosphoenolpyruvate-dependent sugar phosphotransferase system (PTS). HprK/P also catalyzes the pyrophosphate-producing, inorganic phosphate-dependent dephosphorylation (phosphorolysis) of seryl-phosphorylated HPr (P-Ser-HPr). The two antagonistic activities of HprK/P are regulated by several intracellular metabolites, which change their concentration in response to the absence or presence of rapidly metabolisable carbon sources (glucose, fructose, etc.) in the growth medium. Therefore, by controlling the phosphorylation state of HPr, HPrK/P is a sensor enzyme that plays a major role in the regulation of carbon metabolism and sugar transport: it mediates carbon catabolite repression (CCR), and regulates PTS-catalyzed carbohydrate uptake and inducer exclusion.</text>
</comment>
<comment type="similarity">
    <text evidence="3 14">Belongs to the HPrK/P family.</text>
</comment>
<comment type="catalytic activity">
    <reaction evidence="13 14">
        <text>[HPr protein]-O-phospho-L-serine + phosphate + H(+) = [HPr protein]-L-serine + diphosphate</text>
        <dbReference type="Rhea" id="RHEA:46604"/>
        <dbReference type="Rhea" id="RHEA-COMP:11602"/>
        <dbReference type="Rhea" id="RHEA-COMP:11603"/>
        <dbReference type="ChEBI" id="CHEBI:15378"/>
        <dbReference type="ChEBI" id="CHEBI:29999"/>
        <dbReference type="ChEBI" id="CHEBI:33019"/>
        <dbReference type="ChEBI" id="CHEBI:43474"/>
        <dbReference type="ChEBI" id="CHEBI:83421"/>
    </reaction>
</comment>
<feature type="active site" evidence="14">
    <location>
        <position position="138"/>
    </location>
</feature>
<feature type="binding site" evidence="14">
    <location>
        <begin position="153"/>
        <end position="160"/>
    </location>
    <ligand>
        <name>ATP</name>
        <dbReference type="ChEBI" id="CHEBI:30616"/>
    </ligand>
</feature>
<evidence type="ECO:0000256" key="6">
    <source>
        <dbReference type="ARBA" id="ARBA00022723"/>
    </source>
</evidence>
<dbReference type="STRING" id="937334.SAMN05444406_11412"/>
<dbReference type="PANTHER" id="PTHR30305">
    <property type="entry name" value="PROTEIN YJDM-RELATED"/>
    <property type="match status" value="1"/>
</dbReference>
<keyword evidence="4 14" id="KW-0723">Serine/threonine-protein kinase</keyword>
<evidence type="ECO:0000259" key="15">
    <source>
        <dbReference type="Pfam" id="PF02603"/>
    </source>
</evidence>
<keyword evidence="10 14" id="KW-0460">Magnesium</keyword>
<feature type="region of interest" description="Important for the catalytic mechanism of both phosphorylation and dephosphorylation" evidence="14">
    <location>
        <begin position="201"/>
        <end position="210"/>
    </location>
</feature>
<dbReference type="GO" id="GO:0005524">
    <property type="term" value="F:ATP binding"/>
    <property type="evidence" value="ECO:0007669"/>
    <property type="project" value="UniProtKB-UniRule"/>
</dbReference>
<dbReference type="Pfam" id="PF07475">
    <property type="entry name" value="Hpr_kinase_C"/>
    <property type="match status" value="1"/>
</dbReference>
<organism evidence="17 18">
    <name type="scientific">Caldicoprobacter faecalis</name>
    <dbReference type="NCBI Taxonomy" id="937334"/>
    <lineage>
        <taxon>Bacteria</taxon>
        <taxon>Bacillati</taxon>
        <taxon>Bacillota</taxon>
        <taxon>Clostridia</taxon>
        <taxon>Caldicoprobacterales</taxon>
        <taxon>Caldicoprobacteraceae</taxon>
        <taxon>Caldicoprobacter</taxon>
    </lineage>
</organism>
<dbReference type="Gene3D" id="3.40.1390.20">
    <property type="entry name" value="HprK N-terminal domain-like"/>
    <property type="match status" value="1"/>
</dbReference>
<dbReference type="InterPro" id="IPR011104">
    <property type="entry name" value="Hpr_kin/Pase_C"/>
</dbReference>
<keyword evidence="5 14" id="KW-0808">Transferase</keyword>
<comment type="catalytic activity">
    <reaction evidence="1 14">
        <text>[HPr protein]-L-serine + ATP = [HPr protein]-O-phospho-L-serine + ADP + H(+)</text>
        <dbReference type="Rhea" id="RHEA:46600"/>
        <dbReference type="Rhea" id="RHEA-COMP:11602"/>
        <dbReference type="Rhea" id="RHEA-COMP:11603"/>
        <dbReference type="ChEBI" id="CHEBI:15378"/>
        <dbReference type="ChEBI" id="CHEBI:29999"/>
        <dbReference type="ChEBI" id="CHEBI:30616"/>
        <dbReference type="ChEBI" id="CHEBI:83421"/>
        <dbReference type="ChEBI" id="CHEBI:456216"/>
    </reaction>
</comment>
<proteinExistence type="inferred from homology"/>
<dbReference type="Proteomes" id="UP000198577">
    <property type="component" value="Unassembled WGS sequence"/>
</dbReference>
<keyword evidence="18" id="KW-1185">Reference proteome</keyword>
<dbReference type="NCBIfam" id="TIGR00679">
    <property type="entry name" value="hpr-ser"/>
    <property type="match status" value="1"/>
</dbReference>
<comment type="subunit">
    <text evidence="14">Homohexamer.</text>
</comment>
<evidence type="ECO:0000256" key="12">
    <source>
        <dbReference type="ARBA" id="ARBA00023277"/>
    </source>
</evidence>
<reference evidence="17 18" key="1">
    <citation type="submission" date="2016-10" db="EMBL/GenBank/DDBJ databases">
        <authorList>
            <person name="de Groot N.N."/>
        </authorList>
    </citation>
    <scope>NUCLEOTIDE SEQUENCE [LARGE SCALE GENOMIC DNA]</scope>
    <source>
        <strain evidence="17 18">DSM 20678</strain>
    </source>
</reference>
<feature type="active site" evidence="14">
    <location>
        <position position="159"/>
    </location>
</feature>
<evidence type="ECO:0000256" key="1">
    <source>
        <dbReference type="ARBA" id="ARBA00001120"/>
    </source>
</evidence>
<dbReference type="SUPFAM" id="SSF53795">
    <property type="entry name" value="PEP carboxykinase-like"/>
    <property type="match status" value="1"/>
</dbReference>
<keyword evidence="9 14" id="KW-0067">ATP-binding</keyword>
<keyword evidence="12 14" id="KW-0119">Carbohydrate metabolism</keyword>
<feature type="binding site" evidence="14">
    <location>
        <position position="160"/>
    </location>
    <ligand>
        <name>Mg(2+)</name>
        <dbReference type="ChEBI" id="CHEBI:18420"/>
    </ligand>
</feature>
<evidence type="ECO:0000256" key="10">
    <source>
        <dbReference type="ARBA" id="ARBA00022842"/>
    </source>
</evidence>
<dbReference type="GO" id="GO:0000287">
    <property type="term" value="F:magnesium ion binding"/>
    <property type="evidence" value="ECO:0007669"/>
    <property type="project" value="UniProtKB-UniRule"/>
</dbReference>
<keyword evidence="6 14" id="KW-0479">Metal-binding</keyword>
<keyword evidence="8 14" id="KW-0418">Kinase</keyword>
<comment type="domain">
    <text evidence="14">The Walker A ATP-binding motif also binds Pi and PPi.</text>
</comment>
<feature type="domain" description="HPr kinase/phosphorylase C-terminal" evidence="16">
    <location>
        <begin position="130"/>
        <end position="298"/>
    </location>
</feature>
<dbReference type="EC" id="2.7.11.-" evidence="14"/>
<dbReference type="InterPro" id="IPR028979">
    <property type="entry name" value="Ser_kin/Pase_Hpr-like_N_sf"/>
</dbReference>
<evidence type="ECO:0000256" key="11">
    <source>
        <dbReference type="ARBA" id="ARBA00023268"/>
    </source>
</evidence>
<evidence type="ECO:0000256" key="14">
    <source>
        <dbReference type="HAMAP-Rule" id="MF_01249"/>
    </source>
</evidence>
<feature type="active site" description="Proton acceptor; for phosphorylation activity. Proton donor; for dephosphorylation activity" evidence="14">
    <location>
        <position position="177"/>
    </location>
</feature>
<dbReference type="InterPro" id="IPR027417">
    <property type="entry name" value="P-loop_NTPase"/>
</dbReference>